<evidence type="ECO:0000256" key="1">
    <source>
        <dbReference type="SAM" id="Phobius"/>
    </source>
</evidence>
<dbReference type="EMBL" id="CP087714">
    <property type="protein sequence ID" value="XAT63484.1"/>
    <property type="molecule type" value="Genomic_DNA"/>
</dbReference>
<keyword evidence="1" id="KW-0812">Transmembrane</keyword>
<dbReference type="RefSeq" id="WP_193807423.1">
    <property type="nucleotide sequence ID" value="NZ_CP087714.1"/>
</dbReference>
<keyword evidence="3" id="KW-1185">Reference proteome</keyword>
<proteinExistence type="predicted"/>
<protein>
    <submittedName>
        <fullName evidence="2">Uncharacterized protein</fullName>
    </submittedName>
</protein>
<evidence type="ECO:0000313" key="2">
    <source>
        <dbReference type="EMBL" id="XAT63484.1"/>
    </source>
</evidence>
<dbReference type="GeneID" id="90449933"/>
<name>A0ABZ3H4F2_GEOAI</name>
<evidence type="ECO:0000313" key="3">
    <source>
        <dbReference type="Proteomes" id="UP001492541"/>
    </source>
</evidence>
<keyword evidence="1" id="KW-0472">Membrane</keyword>
<organism evidence="2 3">
    <name type="scientific">Geoglobus acetivorans</name>
    <dbReference type="NCBI Taxonomy" id="565033"/>
    <lineage>
        <taxon>Archaea</taxon>
        <taxon>Methanobacteriati</taxon>
        <taxon>Methanobacteriota</taxon>
        <taxon>Archaeoglobi</taxon>
        <taxon>Archaeoglobales</taxon>
        <taxon>Archaeoglobaceae</taxon>
        <taxon>Geoglobus</taxon>
    </lineage>
</organism>
<keyword evidence="1" id="KW-1133">Transmembrane helix</keyword>
<sequence>MILLISFAVFYLTVGLLIYLDFINTEKWALTDRKDYVAYFLLIVFFWLIILILTLLDEVRK</sequence>
<dbReference type="Proteomes" id="UP001492541">
    <property type="component" value="Chromosome"/>
</dbReference>
<accession>A0ABZ3H4F2</accession>
<reference evidence="2 3" key="1">
    <citation type="submission" date="2021-11" db="EMBL/GenBank/DDBJ databases">
        <title>Whole genome of Geoglobus acetivorans.</title>
        <authorList>
            <person name="Liu D."/>
        </authorList>
    </citation>
    <scope>NUCLEOTIDE SEQUENCE [LARGE SCALE GENOMIC DNA]</scope>
    <source>
        <strain evidence="2 3">SBH6</strain>
    </source>
</reference>
<feature type="transmembrane region" description="Helical" evidence="1">
    <location>
        <begin position="36"/>
        <end position="56"/>
    </location>
</feature>
<gene>
    <name evidence="2" type="ORF">LPQ35_09530</name>
</gene>
<feature type="transmembrane region" description="Helical" evidence="1">
    <location>
        <begin position="6"/>
        <end position="24"/>
    </location>
</feature>